<feature type="domain" description="Transposase IS110-like N-terminal" evidence="1">
    <location>
        <begin position="8"/>
        <end position="153"/>
    </location>
</feature>
<dbReference type="EMBL" id="ATFC01000010">
    <property type="protein sequence ID" value="EPF46078.1"/>
    <property type="molecule type" value="Genomic_DNA"/>
</dbReference>
<keyword evidence="4" id="KW-1185">Reference proteome</keyword>
<proteinExistence type="predicted"/>
<feature type="domain" description="Transposase IS116/IS110/IS902 C-terminal" evidence="2">
    <location>
        <begin position="217"/>
        <end position="294"/>
    </location>
</feature>
<dbReference type="PANTHER" id="PTHR33055">
    <property type="entry name" value="TRANSPOSASE FOR INSERTION SEQUENCE ELEMENT IS1111A"/>
    <property type="match status" value="1"/>
</dbReference>
<dbReference type="GO" id="GO:0004803">
    <property type="term" value="F:transposase activity"/>
    <property type="evidence" value="ECO:0007669"/>
    <property type="project" value="InterPro"/>
</dbReference>
<dbReference type="RefSeq" id="WP_016519422.1">
    <property type="nucleotide sequence ID" value="NZ_KE332512.1"/>
</dbReference>
<dbReference type="Pfam" id="PF02371">
    <property type="entry name" value="Transposase_20"/>
    <property type="match status" value="1"/>
</dbReference>
<dbReference type="GO" id="GO:0006313">
    <property type="term" value="P:DNA transposition"/>
    <property type="evidence" value="ECO:0007669"/>
    <property type="project" value="InterPro"/>
</dbReference>
<evidence type="ECO:0000259" key="1">
    <source>
        <dbReference type="Pfam" id="PF01548"/>
    </source>
</evidence>
<reference evidence="3 4" key="1">
    <citation type="submission" date="2013-04" db="EMBL/GenBank/DDBJ databases">
        <title>The Genome Sequence of Treponema vincentii F0403.</title>
        <authorList>
            <consortium name="The Broad Institute Genomics Platform"/>
            <person name="Earl A."/>
            <person name="Ward D."/>
            <person name="Feldgarden M."/>
            <person name="Gevers D."/>
            <person name="Leonetti C."/>
            <person name="Izard J."/>
            <person name="Walker B."/>
            <person name="Young S."/>
            <person name="Zeng Q."/>
            <person name="Gargeya S."/>
            <person name="Fitzgerald M."/>
            <person name="Haas B."/>
            <person name="Abouelleil A."/>
            <person name="Allen A.W."/>
            <person name="Alvarado L."/>
            <person name="Arachchi H.M."/>
            <person name="Berlin A.M."/>
            <person name="Chapman S.B."/>
            <person name="Gainer-Dewar J."/>
            <person name="Goldberg J."/>
            <person name="Griggs A."/>
            <person name="Gujja S."/>
            <person name="Hansen M."/>
            <person name="Howarth C."/>
            <person name="Imamovic A."/>
            <person name="Ireland A."/>
            <person name="Larimer J."/>
            <person name="McCowan C."/>
            <person name="Murphy C."/>
            <person name="Pearson M."/>
            <person name="Poon T.W."/>
            <person name="Priest M."/>
            <person name="Roberts A."/>
            <person name="Saif S."/>
            <person name="Shea T."/>
            <person name="Sisk P."/>
            <person name="Sykes S."/>
            <person name="Wortman J."/>
            <person name="Nusbaum C."/>
            <person name="Birren B."/>
        </authorList>
    </citation>
    <scope>NUCLEOTIDE SEQUENCE [LARGE SCALE GENOMIC DNA]</scope>
    <source>
        <strain evidence="3 4">F0403</strain>
    </source>
</reference>
<gene>
    <name evidence="3" type="ORF">HMPREF1222_02168</name>
</gene>
<evidence type="ECO:0000313" key="4">
    <source>
        <dbReference type="Proteomes" id="UP000014605"/>
    </source>
</evidence>
<dbReference type="PANTHER" id="PTHR33055:SF3">
    <property type="entry name" value="PUTATIVE TRANSPOSASE FOR IS117-RELATED"/>
    <property type="match status" value="1"/>
</dbReference>
<dbReference type="GeneID" id="301462279"/>
<accession>S3L6M0</accession>
<dbReference type="Proteomes" id="UP000014605">
    <property type="component" value="Unassembled WGS sequence"/>
</dbReference>
<dbReference type="InterPro" id="IPR047650">
    <property type="entry name" value="Transpos_IS110"/>
</dbReference>
<dbReference type="GO" id="GO:0003677">
    <property type="term" value="F:DNA binding"/>
    <property type="evidence" value="ECO:0007669"/>
    <property type="project" value="InterPro"/>
</dbReference>
<name>S3L6M0_9SPIR</name>
<evidence type="ECO:0000313" key="3">
    <source>
        <dbReference type="EMBL" id="EPF46078.1"/>
    </source>
</evidence>
<dbReference type="PATRIC" id="fig|1125702.3.peg.2242"/>
<dbReference type="AlphaFoldDB" id="S3L6M0"/>
<sequence length="350" mass="39508">MQGTGRWIGLDLSKETYEMRYFDQKGKVAGSGGLTTKVGRAKLYAKLKSEDIVAMEANSLAFVMEQEMRTIGCTVIILNASQLSVIYASTKKTDKEDAVKLARLIKIYEKEDLPTVDVPTDKEWYRRKLIKEYKTLKADRTREINRLHALFVQCGITTIKRSNVQTDVNRQEVLPQLFDYEARQAKRVCARLTVLDAQIEELDQLIKKECKEDEDIQRLQTIPGVGDKTALAFAAYVGDGKRFNNGDQVSNYLGIVPRVDCSGTINKYGHITKKGNGVVRSLLYQAAWAIVRSKRGGALKAKYFYMTEHGKGKKISITAIARKMAKLLYVVMKNKQMVYQEMPAPSLRAG</sequence>
<dbReference type="Pfam" id="PF01548">
    <property type="entry name" value="DEDD_Tnp_IS110"/>
    <property type="match status" value="1"/>
</dbReference>
<evidence type="ECO:0000259" key="2">
    <source>
        <dbReference type="Pfam" id="PF02371"/>
    </source>
</evidence>
<dbReference type="NCBIfam" id="NF033542">
    <property type="entry name" value="transpos_IS110"/>
    <property type="match status" value="1"/>
</dbReference>
<dbReference type="HOGENOM" id="CLU_065786_1_0_12"/>
<dbReference type="InterPro" id="IPR002525">
    <property type="entry name" value="Transp_IS110-like_N"/>
</dbReference>
<protein>
    <submittedName>
        <fullName evidence="3">Uncharacterized protein</fullName>
    </submittedName>
</protein>
<comment type="caution">
    <text evidence="3">The sequence shown here is derived from an EMBL/GenBank/DDBJ whole genome shotgun (WGS) entry which is preliminary data.</text>
</comment>
<dbReference type="InterPro" id="IPR003346">
    <property type="entry name" value="Transposase_20"/>
</dbReference>
<organism evidence="3 4">
    <name type="scientific">Treponema vincentii F0403</name>
    <dbReference type="NCBI Taxonomy" id="1125702"/>
    <lineage>
        <taxon>Bacteria</taxon>
        <taxon>Pseudomonadati</taxon>
        <taxon>Spirochaetota</taxon>
        <taxon>Spirochaetia</taxon>
        <taxon>Spirochaetales</taxon>
        <taxon>Treponemataceae</taxon>
        <taxon>Treponema</taxon>
    </lineage>
</organism>